<dbReference type="Pfam" id="PF03865">
    <property type="entry name" value="ShlB"/>
    <property type="match status" value="1"/>
</dbReference>
<feature type="compositionally biased region" description="Pro residues" evidence="4">
    <location>
        <begin position="53"/>
        <end position="66"/>
    </location>
</feature>
<sequence length="604" mass="64636">MRTSRLGSSGAEPARVSRRALGPLHLTLIALGVAAAVRCSPASAQAWRDVAPQPAPPTPRSAPPQQTPEAGAQSAQIAVGRLEGLVFEPAGTNVAAQSPAPSPAPQRIAAIDLPVLDASFLDTFDADLDRPLSFARLAEIRRAVVEHYRAAGKPLVDVYVPEQDVSSGIVHIAVAEFRLGQVRARGNRYFSDALLEREMPLEPGGPILQSAVSAGLAVLNANPYRRVDAVFTPGDAANSTDVILETEDRLPLRVNAGYDNAGVPDLGRDRFFAGFGYGNLFGLDQQIAYQFTASNDFFSGNPDIEGRPNRARFMAHALNYVAPLPWGDSIELFGVYAQSTPRLPDSYGQTGISAQMSARYDWRLPGTIDMAQQIQFGYDFKRSNNDLEFGGFQVFNSNTHIHQFLLTYDISKPTDAGSAHASATLVGSPGALASENDDAAFNAARQGATARYMYLQLAALRNFALGAGFTLSASGAFQWTPNTLLPSEEMGLGGESSVRGYTPYVALGDRGWNVQTELRAPGLPFGTSSAIVQAFVFFDAGHVWNRIDQPAETSSGTLSSVGAGVRFQWSRFVDFRCTYGVPLRAPTPGGSKAPMVLLYVSIGS</sequence>
<keyword evidence="3" id="KW-0998">Cell outer membrane</keyword>
<evidence type="ECO:0000259" key="6">
    <source>
        <dbReference type="Pfam" id="PF08479"/>
    </source>
</evidence>
<evidence type="ECO:0000256" key="4">
    <source>
        <dbReference type="SAM" id="MobiDB-lite"/>
    </source>
</evidence>
<evidence type="ECO:0000313" key="7">
    <source>
        <dbReference type="EMBL" id="CAB3789136.1"/>
    </source>
</evidence>
<dbReference type="PANTHER" id="PTHR34597:SF3">
    <property type="entry name" value="OUTER MEMBRANE TRANSPORTER CDIB"/>
    <property type="match status" value="1"/>
</dbReference>
<evidence type="ECO:0000256" key="3">
    <source>
        <dbReference type="ARBA" id="ARBA00023237"/>
    </source>
</evidence>
<dbReference type="InterPro" id="IPR005565">
    <property type="entry name" value="Hemolysn_activator_HlyB_C"/>
</dbReference>
<keyword evidence="2" id="KW-0812">Transmembrane</keyword>
<keyword evidence="8" id="KW-1185">Reference proteome</keyword>
<reference evidence="7 8" key="1">
    <citation type="submission" date="2020-04" db="EMBL/GenBank/DDBJ databases">
        <authorList>
            <person name="De Canck E."/>
        </authorList>
    </citation>
    <scope>NUCLEOTIDE SEQUENCE [LARGE SCALE GENOMIC DNA]</scope>
    <source>
        <strain evidence="7 8">LMG 27177</strain>
    </source>
</reference>
<dbReference type="InterPro" id="IPR051544">
    <property type="entry name" value="TPS_OM_transporter"/>
</dbReference>
<name>A0A6J5G1M6_9BURK</name>
<protein>
    <recommendedName>
        <fullName evidence="9">Heme/hemopexin transporter protein HuxB</fullName>
    </recommendedName>
</protein>
<organism evidence="7 8">
    <name type="scientific">Paraburkholderia fynbosensis</name>
    <dbReference type="NCBI Taxonomy" id="1200993"/>
    <lineage>
        <taxon>Bacteria</taxon>
        <taxon>Pseudomonadati</taxon>
        <taxon>Pseudomonadota</taxon>
        <taxon>Betaproteobacteria</taxon>
        <taxon>Burkholderiales</taxon>
        <taxon>Burkholderiaceae</taxon>
        <taxon>Paraburkholderia</taxon>
    </lineage>
</organism>
<proteinExistence type="predicted"/>
<dbReference type="Gene3D" id="2.40.160.50">
    <property type="entry name" value="membrane protein fhac: a member of the omp85/tpsb transporter family"/>
    <property type="match status" value="1"/>
</dbReference>
<feature type="domain" description="Polypeptide-transport-associated ShlB-type" evidence="6">
    <location>
        <begin position="125"/>
        <end position="176"/>
    </location>
</feature>
<keyword evidence="1" id="KW-0472">Membrane</keyword>
<feature type="region of interest" description="Disordered" evidence="4">
    <location>
        <begin position="47"/>
        <end position="74"/>
    </location>
</feature>
<dbReference type="PANTHER" id="PTHR34597">
    <property type="entry name" value="SLR1661 PROTEIN"/>
    <property type="match status" value="1"/>
</dbReference>
<accession>A0A6J5G1M6</accession>
<dbReference type="GO" id="GO:0008320">
    <property type="term" value="F:protein transmembrane transporter activity"/>
    <property type="evidence" value="ECO:0007669"/>
    <property type="project" value="TreeGrafter"/>
</dbReference>
<dbReference type="Gene3D" id="3.10.20.310">
    <property type="entry name" value="membrane protein fhac"/>
    <property type="match status" value="1"/>
</dbReference>
<dbReference type="AlphaFoldDB" id="A0A6J5G1M6"/>
<dbReference type="InterPro" id="IPR013686">
    <property type="entry name" value="Polypept-transport_assoc_ShlB"/>
</dbReference>
<evidence type="ECO:0008006" key="9">
    <source>
        <dbReference type="Google" id="ProtNLM"/>
    </source>
</evidence>
<gene>
    <name evidence="7" type="ORF">LMG27177_02570</name>
</gene>
<dbReference type="Proteomes" id="UP000494252">
    <property type="component" value="Unassembled WGS sequence"/>
</dbReference>
<dbReference type="EMBL" id="CADIKI010000006">
    <property type="protein sequence ID" value="CAB3789136.1"/>
    <property type="molecule type" value="Genomic_DNA"/>
</dbReference>
<evidence type="ECO:0000259" key="5">
    <source>
        <dbReference type="Pfam" id="PF03865"/>
    </source>
</evidence>
<dbReference type="GO" id="GO:0046819">
    <property type="term" value="P:protein secretion by the type V secretion system"/>
    <property type="evidence" value="ECO:0007669"/>
    <property type="project" value="TreeGrafter"/>
</dbReference>
<keyword evidence="1" id="KW-1134">Transmembrane beta strand</keyword>
<evidence type="ECO:0000256" key="1">
    <source>
        <dbReference type="ARBA" id="ARBA00022452"/>
    </source>
</evidence>
<evidence type="ECO:0000313" key="8">
    <source>
        <dbReference type="Proteomes" id="UP000494252"/>
    </source>
</evidence>
<dbReference type="Pfam" id="PF08479">
    <property type="entry name" value="POTRA_2"/>
    <property type="match status" value="1"/>
</dbReference>
<dbReference type="GO" id="GO:0098046">
    <property type="term" value="C:type V protein secretion system complex"/>
    <property type="evidence" value="ECO:0007669"/>
    <property type="project" value="TreeGrafter"/>
</dbReference>
<evidence type="ECO:0000256" key="2">
    <source>
        <dbReference type="ARBA" id="ARBA00022692"/>
    </source>
</evidence>
<feature type="domain" description="Haemolysin activator HlyB C-terminal" evidence="5">
    <location>
        <begin position="239"/>
        <end position="567"/>
    </location>
</feature>